<dbReference type="EMBL" id="JAEPRA010000011">
    <property type="protein sequence ID" value="KAG2178650.1"/>
    <property type="molecule type" value="Genomic_DNA"/>
</dbReference>
<dbReference type="Gene3D" id="1.10.167.10">
    <property type="entry name" value="Regulator of G-protein Signalling 4, domain 2"/>
    <property type="match status" value="1"/>
</dbReference>
<feature type="region of interest" description="Disordered" evidence="1">
    <location>
        <begin position="1"/>
        <end position="44"/>
    </location>
</feature>
<comment type="caution">
    <text evidence="3">The sequence shown here is derived from an EMBL/GenBank/DDBJ whole genome shotgun (WGS) entry which is preliminary data.</text>
</comment>
<feature type="compositionally biased region" description="Polar residues" evidence="1">
    <location>
        <begin position="63"/>
        <end position="77"/>
    </location>
</feature>
<dbReference type="PROSITE" id="PS50132">
    <property type="entry name" value="RGS"/>
    <property type="match status" value="1"/>
</dbReference>
<protein>
    <recommendedName>
        <fullName evidence="2">RGS domain-containing protein</fullName>
    </recommendedName>
</protein>
<dbReference type="InterPro" id="IPR016137">
    <property type="entry name" value="RGS"/>
</dbReference>
<gene>
    <name evidence="3" type="ORF">INT44_001803</name>
</gene>
<evidence type="ECO:0000313" key="3">
    <source>
        <dbReference type="EMBL" id="KAG2178650.1"/>
    </source>
</evidence>
<evidence type="ECO:0000256" key="1">
    <source>
        <dbReference type="SAM" id="MobiDB-lite"/>
    </source>
</evidence>
<dbReference type="PANTHER" id="PTHR10845:SF192">
    <property type="entry name" value="DOUBLE HIT, ISOFORM B"/>
    <property type="match status" value="1"/>
</dbReference>
<name>A0A8H7PRW9_9FUNG</name>
<proteinExistence type="predicted"/>
<dbReference type="Pfam" id="PF00615">
    <property type="entry name" value="RGS"/>
    <property type="match status" value="1"/>
</dbReference>
<dbReference type="InterPro" id="IPR044926">
    <property type="entry name" value="RGS_subdomain_2"/>
</dbReference>
<dbReference type="CDD" id="cd07440">
    <property type="entry name" value="RGS"/>
    <property type="match status" value="1"/>
</dbReference>
<keyword evidence="4" id="KW-1185">Reference proteome</keyword>
<dbReference type="InterPro" id="IPR036305">
    <property type="entry name" value="RGS_sf"/>
</dbReference>
<feature type="domain" description="RGS" evidence="2">
    <location>
        <begin position="150"/>
        <end position="254"/>
    </location>
</feature>
<dbReference type="PRINTS" id="PR01301">
    <property type="entry name" value="RGSPROTEIN"/>
</dbReference>
<dbReference type="OrthoDB" id="196547at2759"/>
<feature type="region of interest" description="Disordered" evidence="1">
    <location>
        <begin position="60"/>
        <end position="95"/>
    </location>
</feature>
<reference evidence="3" key="1">
    <citation type="submission" date="2020-12" db="EMBL/GenBank/DDBJ databases">
        <title>Metabolic potential, ecology and presence of endohyphal bacteria is reflected in genomic diversity of Mucoromycotina.</title>
        <authorList>
            <person name="Muszewska A."/>
            <person name="Okrasinska A."/>
            <person name="Steczkiewicz K."/>
            <person name="Drgas O."/>
            <person name="Orlowska M."/>
            <person name="Perlinska-Lenart U."/>
            <person name="Aleksandrzak-Piekarczyk T."/>
            <person name="Szatraj K."/>
            <person name="Zielenkiewicz U."/>
            <person name="Pilsyk S."/>
            <person name="Malc E."/>
            <person name="Mieczkowski P."/>
            <person name="Kruszewska J.S."/>
            <person name="Biernat P."/>
            <person name="Pawlowska J."/>
        </authorList>
    </citation>
    <scope>NUCLEOTIDE SEQUENCE</scope>
    <source>
        <strain evidence="3">WA0000051536</strain>
    </source>
</reference>
<dbReference type="AlphaFoldDB" id="A0A8H7PRW9"/>
<dbReference type="SUPFAM" id="SSF48097">
    <property type="entry name" value="Regulator of G-protein signaling, RGS"/>
    <property type="match status" value="1"/>
</dbReference>
<evidence type="ECO:0000313" key="4">
    <source>
        <dbReference type="Proteomes" id="UP000612746"/>
    </source>
</evidence>
<dbReference type="PANTHER" id="PTHR10845">
    <property type="entry name" value="REGULATOR OF G PROTEIN SIGNALING"/>
    <property type="match status" value="1"/>
</dbReference>
<dbReference type="Proteomes" id="UP000612746">
    <property type="component" value="Unassembled WGS sequence"/>
</dbReference>
<dbReference type="SMART" id="SM00315">
    <property type="entry name" value="RGS"/>
    <property type="match status" value="1"/>
</dbReference>
<evidence type="ECO:0000259" key="2">
    <source>
        <dbReference type="PROSITE" id="PS50132"/>
    </source>
</evidence>
<organism evidence="3 4">
    <name type="scientific">Umbelopsis vinacea</name>
    <dbReference type="NCBI Taxonomy" id="44442"/>
    <lineage>
        <taxon>Eukaryota</taxon>
        <taxon>Fungi</taxon>
        <taxon>Fungi incertae sedis</taxon>
        <taxon>Mucoromycota</taxon>
        <taxon>Mucoromycotina</taxon>
        <taxon>Umbelopsidomycetes</taxon>
        <taxon>Umbelopsidales</taxon>
        <taxon>Umbelopsidaceae</taxon>
        <taxon>Umbelopsis</taxon>
    </lineage>
</organism>
<sequence length="403" mass="45831">MQSEVVSKSVRNRPSHLSLESRTPTAEDSILSPRTPKSIHKLSLSRRSSNINDALSELHLQRTPVSSNANTPTSEHTQYFPDPPQQPVTRYRSPSIGSTTSFSSRAVFSANFDVHTVYKVKTSKSSKKLDSFFGEQAPMDICVQEIRKEGLKAMLQSKVPLCFLLYHLLDEYSSENLFFFVEVEQYESFSYSSKAQQLATAQHIYETYLSRHSHFEVNLDDKVIRTVTSAIQEEKLNGCFVSAKRAVFALLDGSFHRFMNGPTWDAMVATCGELTTHYSTEARNIAVNLLLQYLERQHNLLYTNPHVTVPNTSRRRHELLKSMIHEFSRQLLDVQFSYHQRDIATPHDNLKLRATSPMSDGDNSGSDGDKYKRPRSKSVVNVKKGRERGFDLFGKKPGKSTRV</sequence>
<feature type="region of interest" description="Disordered" evidence="1">
    <location>
        <begin position="347"/>
        <end position="403"/>
    </location>
</feature>
<accession>A0A8H7PRW9</accession>